<dbReference type="AlphaFoldDB" id="A0A830F8F5"/>
<keyword evidence="2" id="KW-1185">Reference proteome</keyword>
<reference evidence="1" key="2">
    <citation type="submission" date="2020-09" db="EMBL/GenBank/DDBJ databases">
        <authorList>
            <person name="Sun Q."/>
            <person name="Ohkuma M."/>
        </authorList>
    </citation>
    <scope>NUCLEOTIDE SEQUENCE</scope>
    <source>
        <strain evidence="1">JCM 19596</strain>
    </source>
</reference>
<name>A0A830F8F5_9EURY</name>
<comment type="caution">
    <text evidence="1">The sequence shown here is derived from an EMBL/GenBank/DDBJ whole genome shotgun (WGS) entry which is preliminary data.</text>
</comment>
<proteinExistence type="predicted"/>
<gene>
    <name evidence="1" type="ORF">GCM10009039_34690</name>
</gene>
<dbReference type="EMBL" id="BMPG01000010">
    <property type="protein sequence ID" value="GGL73651.1"/>
    <property type="molecule type" value="Genomic_DNA"/>
</dbReference>
<dbReference type="Proteomes" id="UP000607197">
    <property type="component" value="Unassembled WGS sequence"/>
</dbReference>
<reference evidence="1" key="1">
    <citation type="journal article" date="2014" name="Int. J. Syst. Evol. Microbiol.">
        <title>Complete genome sequence of Corynebacterium casei LMG S-19264T (=DSM 44701T), isolated from a smear-ripened cheese.</title>
        <authorList>
            <consortium name="US DOE Joint Genome Institute (JGI-PGF)"/>
            <person name="Walter F."/>
            <person name="Albersmeier A."/>
            <person name="Kalinowski J."/>
            <person name="Ruckert C."/>
        </authorList>
    </citation>
    <scope>NUCLEOTIDE SEQUENCE</scope>
    <source>
        <strain evidence="1">JCM 19596</strain>
    </source>
</reference>
<evidence type="ECO:0000313" key="1">
    <source>
        <dbReference type="EMBL" id="GGL73651.1"/>
    </source>
</evidence>
<sequence length="233" mass="25636">MSDVEREGELERFAVDAALLAAWRTQLWVPRETEFGFVDYFEAAATRNLELVDGFEELAADATENGILPPSEGGQATLMTDGGRDVQSTSGIEQARLDVGDTTPPATIEARRAPSVGKVVSMVKCAHRYDWGDLYPSNMVDEQQSPEQVAREWAVESAEVVACDIVGVTHSTREDSEMPPANAPEWDKHQWLMSRKPEPDTEQATLVTDGGRDVDDIRAGFLDDFFGQEEGDA</sequence>
<accession>A0A830F8F5</accession>
<protein>
    <submittedName>
        <fullName evidence="1">Uncharacterized protein</fullName>
    </submittedName>
</protein>
<dbReference type="OrthoDB" id="386896at2157"/>
<dbReference type="RefSeq" id="WP_188981079.1">
    <property type="nucleotide sequence ID" value="NZ_BMPG01000010.1"/>
</dbReference>
<organism evidence="1 2">
    <name type="scientific">Halocalculus aciditolerans</name>
    <dbReference type="NCBI Taxonomy" id="1383812"/>
    <lineage>
        <taxon>Archaea</taxon>
        <taxon>Methanobacteriati</taxon>
        <taxon>Methanobacteriota</taxon>
        <taxon>Stenosarchaea group</taxon>
        <taxon>Halobacteria</taxon>
        <taxon>Halobacteriales</taxon>
        <taxon>Halobacteriaceae</taxon>
        <taxon>Halocalculus</taxon>
    </lineage>
</organism>
<evidence type="ECO:0000313" key="2">
    <source>
        <dbReference type="Proteomes" id="UP000607197"/>
    </source>
</evidence>